<keyword evidence="11" id="KW-0675">Receptor</keyword>
<comment type="subcellular location">
    <subcellularLocation>
        <location evidence="1 8">Cell outer membrane</location>
        <topology evidence="1 8">Multi-pass membrane protein</topology>
    </subcellularLocation>
</comment>
<evidence type="ECO:0000256" key="6">
    <source>
        <dbReference type="ARBA" id="ARBA00023136"/>
    </source>
</evidence>
<feature type="domain" description="TonB-dependent receptor plug" evidence="10">
    <location>
        <begin position="53"/>
        <end position="158"/>
    </location>
</feature>
<dbReference type="NCBIfam" id="TIGR04057">
    <property type="entry name" value="SusC_RagA_signa"/>
    <property type="match status" value="1"/>
</dbReference>
<dbReference type="Gene3D" id="2.40.170.20">
    <property type="entry name" value="TonB-dependent receptor, beta-barrel domain"/>
    <property type="match status" value="1"/>
</dbReference>
<comment type="caution">
    <text evidence="11">The sequence shown here is derived from an EMBL/GenBank/DDBJ whole genome shotgun (WGS) entry which is preliminary data.</text>
</comment>
<dbReference type="InterPro" id="IPR023996">
    <property type="entry name" value="TonB-dep_OMP_SusC/RagA"/>
</dbReference>
<keyword evidence="3 8" id="KW-1134">Transmembrane beta strand</keyword>
<keyword evidence="4 8" id="KW-0812">Transmembrane</keyword>
<evidence type="ECO:0000256" key="7">
    <source>
        <dbReference type="ARBA" id="ARBA00023237"/>
    </source>
</evidence>
<organism evidence="11 12">
    <name type="scientific">Elizabethkingia miricola</name>
    <name type="common">Chryseobacterium miricola</name>
    <dbReference type="NCBI Taxonomy" id="172045"/>
    <lineage>
        <taxon>Bacteria</taxon>
        <taxon>Pseudomonadati</taxon>
        <taxon>Bacteroidota</taxon>
        <taxon>Flavobacteriia</taxon>
        <taxon>Flavobacteriales</taxon>
        <taxon>Weeksellaceae</taxon>
        <taxon>Elizabethkingia</taxon>
    </lineage>
</organism>
<evidence type="ECO:0000256" key="5">
    <source>
        <dbReference type="ARBA" id="ARBA00022729"/>
    </source>
</evidence>
<dbReference type="InterPro" id="IPR023997">
    <property type="entry name" value="TonB-dep_OMP_SusC/RagA_CS"/>
</dbReference>
<dbReference type="AlphaFoldDB" id="A0ABD5B6H1"/>
<keyword evidence="2 8" id="KW-0813">Transport</keyword>
<keyword evidence="6 8" id="KW-0472">Membrane</keyword>
<dbReference type="PANTHER" id="PTHR30069">
    <property type="entry name" value="TONB-DEPENDENT OUTER MEMBRANE RECEPTOR"/>
    <property type="match status" value="1"/>
</dbReference>
<protein>
    <submittedName>
        <fullName evidence="11">TonB-dependent receptor</fullName>
    </submittedName>
</protein>
<evidence type="ECO:0000256" key="9">
    <source>
        <dbReference type="SAM" id="SignalP"/>
    </source>
</evidence>
<sequence>MKTQLKNFGTVGVCFFLMSGFANAQTSKKNDSLNEKKIEEVVLVGYGTQKKTTASGAAANLNVAVVKDRPVTSLLTAMQGALPGVTILQRPGDVGNDRGTPNIRGRGNLGGSAPLFVVDGVIVSQTDFAMINPNDVENLTVLKDAAAAIYGSRAAYGVILVTTKKGTGGKMSVNYDAMMGYQMATYLPKKLGSVDYMTLRNEAAVNAGKKAYYTSEEIEKAKSGQYPDLYPNTDWYKLVYKEAAPIMEHTVSMNGGGKTRYYLSLGYLNQESLQPDKGLNRYTVRANTSSVVSDIFNINSNFSFVKEDIKSGSATDIITPLARMVPTMVPVQSNGDWGSVNAGKADVTLGKDNPLRSLSESGKTRNESTTFLGSITGTLKPFKGAVLEGQLSYKDRTQIATEFKNEIGPLMNFLTGKPFTGSEITPNSYKETWNKTSSFAAQLYGSYDTRFGNHDFKLLAGVSYEDNRLREIMAQRKNVLSNGMEAIDAGANTDGNVLNSGLPQSDAFQSFFSRFNYSYKDKYFIEALFRADATSRFSSNNRWGYYPSILASWRIDKEKFMENVKFVNDLKLRASVGKTGNVYNVGYWDYLSLLSTGVSGVLDEAKINGVWPAKIPNPNLRWETVISKNIGLDGTLFNRSFTFQLDVFDRLTKDILYRVPVPAELGVADPAKEWPSENLSRVRNRGVELSVGYQKNKKDLQYYINANFSRTWNKIIKLDDPIIDGKYISRQNDAVGAFYGYEAMGLYTADDVKNNYPKISTNTQPGDIKYKDQNGDGKIDAADRVVLGNDVPYITFGLSGGITYKNFDFSFIAQGVADVKVYLGNEASQAFFNGGSPKEYVLGRWTPENPNPNAVYPRLLESANNNQNYNDNTTSSFWLFNADYIRIKTLTLGYSLPNSVLSNLGIQKFRIYVTANNFFTIRGDKRMKDFDPEMASSRASYPQTKVIALGLNVKF</sequence>
<keyword evidence="5 9" id="KW-0732">Signal</keyword>
<gene>
    <name evidence="11" type="ORF">QT385_10115</name>
</gene>
<dbReference type="InterPro" id="IPR036942">
    <property type="entry name" value="Beta-barrel_TonB_sf"/>
</dbReference>
<evidence type="ECO:0000313" key="12">
    <source>
        <dbReference type="Proteomes" id="UP001239265"/>
    </source>
</evidence>
<feature type="chain" id="PRO_5044827139" evidence="9">
    <location>
        <begin position="25"/>
        <end position="955"/>
    </location>
</feature>
<proteinExistence type="inferred from homology"/>
<dbReference type="NCBIfam" id="TIGR04056">
    <property type="entry name" value="OMP_RagA_SusC"/>
    <property type="match status" value="1"/>
</dbReference>
<feature type="signal peptide" evidence="9">
    <location>
        <begin position="1"/>
        <end position="24"/>
    </location>
</feature>
<evidence type="ECO:0000256" key="2">
    <source>
        <dbReference type="ARBA" id="ARBA00022448"/>
    </source>
</evidence>
<reference evidence="11 12" key="1">
    <citation type="submission" date="2023-06" db="EMBL/GenBank/DDBJ databases">
        <title>Nosocomial Elizabethkingia miricola genome.</title>
        <authorList>
            <person name="Morgado S."/>
            <person name="Fonseca E."/>
            <person name="Freitas F."/>
            <person name="Vicente A.C."/>
        </authorList>
    </citation>
    <scope>NUCLEOTIDE SEQUENCE [LARGE SCALE GENOMIC DNA]</scope>
    <source>
        <strain evidence="11 12">EM15</strain>
    </source>
</reference>
<evidence type="ECO:0000256" key="3">
    <source>
        <dbReference type="ARBA" id="ARBA00022452"/>
    </source>
</evidence>
<dbReference type="EMBL" id="JAUCQJ010000003">
    <property type="protein sequence ID" value="MDQ8748994.1"/>
    <property type="molecule type" value="Genomic_DNA"/>
</dbReference>
<dbReference type="SUPFAM" id="SSF56935">
    <property type="entry name" value="Porins"/>
    <property type="match status" value="1"/>
</dbReference>
<dbReference type="InterPro" id="IPR012910">
    <property type="entry name" value="Plug_dom"/>
</dbReference>
<evidence type="ECO:0000259" key="10">
    <source>
        <dbReference type="Pfam" id="PF07715"/>
    </source>
</evidence>
<evidence type="ECO:0000256" key="1">
    <source>
        <dbReference type="ARBA" id="ARBA00004571"/>
    </source>
</evidence>
<dbReference type="InterPro" id="IPR039426">
    <property type="entry name" value="TonB-dep_rcpt-like"/>
</dbReference>
<keyword evidence="7 8" id="KW-0998">Cell outer membrane</keyword>
<dbReference type="Gene3D" id="2.170.130.10">
    <property type="entry name" value="TonB-dependent receptor, plug domain"/>
    <property type="match status" value="1"/>
</dbReference>
<evidence type="ECO:0000313" key="11">
    <source>
        <dbReference type="EMBL" id="MDQ8748994.1"/>
    </source>
</evidence>
<dbReference type="Pfam" id="PF07715">
    <property type="entry name" value="Plug"/>
    <property type="match status" value="1"/>
</dbReference>
<dbReference type="InterPro" id="IPR037066">
    <property type="entry name" value="Plug_dom_sf"/>
</dbReference>
<dbReference type="PROSITE" id="PS52016">
    <property type="entry name" value="TONB_DEPENDENT_REC_3"/>
    <property type="match status" value="1"/>
</dbReference>
<evidence type="ECO:0000256" key="8">
    <source>
        <dbReference type="PROSITE-ProRule" id="PRU01360"/>
    </source>
</evidence>
<comment type="similarity">
    <text evidence="8">Belongs to the TonB-dependent receptor family.</text>
</comment>
<dbReference type="RefSeq" id="WP_078793978.1">
    <property type="nucleotide sequence ID" value="NZ_CP040516.1"/>
</dbReference>
<dbReference type="PANTHER" id="PTHR30069:SF29">
    <property type="entry name" value="HEMOGLOBIN AND HEMOGLOBIN-HAPTOGLOBIN-BINDING PROTEIN 1-RELATED"/>
    <property type="match status" value="1"/>
</dbReference>
<name>A0ABD5B6H1_ELIMR</name>
<accession>A0ABD5B6H1</accession>
<dbReference type="GO" id="GO:0009279">
    <property type="term" value="C:cell outer membrane"/>
    <property type="evidence" value="ECO:0007669"/>
    <property type="project" value="UniProtKB-SubCell"/>
</dbReference>
<evidence type="ECO:0000256" key="4">
    <source>
        <dbReference type="ARBA" id="ARBA00022692"/>
    </source>
</evidence>
<dbReference type="Proteomes" id="UP001239265">
    <property type="component" value="Unassembled WGS sequence"/>
</dbReference>